<dbReference type="AlphaFoldDB" id="Q1DFG9"/>
<dbReference type="EnsemblBacteria" id="ABF87013">
    <property type="protein sequence ID" value="ABF87013"/>
    <property type="gene ID" value="MXAN_0330"/>
</dbReference>
<organism evidence="2 3">
    <name type="scientific">Myxococcus xanthus (strain DK1622)</name>
    <dbReference type="NCBI Taxonomy" id="246197"/>
    <lineage>
        <taxon>Bacteria</taxon>
        <taxon>Pseudomonadati</taxon>
        <taxon>Myxococcota</taxon>
        <taxon>Myxococcia</taxon>
        <taxon>Myxococcales</taxon>
        <taxon>Cystobacterineae</taxon>
        <taxon>Myxococcaceae</taxon>
        <taxon>Myxococcus</taxon>
    </lineage>
</organism>
<sequence length="205" mass="23223">MDASSGKSGRPRNRGWTSDPDEIFGSSSRRSHTMKKTRDEALNLQEVGDMEARWRGLATQLLELGDDAMDAQLLVAFRAAREEGVVPPDAGFFLVAHILTAMADEAIGDEPRVCRLALELELMEREYGVEQGVWLSGEETPPEDWEALRAAYEAACDEARATFFTAYGEEEMARLYLDDRICFHRRFESGRRFFHGLPMLPEHLH</sequence>
<evidence type="ECO:0000313" key="3">
    <source>
        <dbReference type="Proteomes" id="UP000002402"/>
    </source>
</evidence>
<dbReference type="EMBL" id="CP000113">
    <property type="protein sequence ID" value="ABF87013.1"/>
    <property type="molecule type" value="Genomic_DNA"/>
</dbReference>
<dbReference type="OrthoDB" id="5507577at2"/>
<dbReference type="Proteomes" id="UP000002402">
    <property type="component" value="Chromosome"/>
</dbReference>
<feature type="region of interest" description="Disordered" evidence="1">
    <location>
        <begin position="1"/>
        <end position="37"/>
    </location>
</feature>
<dbReference type="HOGENOM" id="CLU_1553630_0_0_7"/>
<accession>Q1DFG9</accession>
<dbReference type="KEGG" id="mxa:MXAN_0330"/>
<dbReference type="eggNOG" id="ENOG5033H53">
    <property type="taxonomic scope" value="Bacteria"/>
</dbReference>
<proteinExistence type="predicted"/>
<evidence type="ECO:0000313" key="2">
    <source>
        <dbReference type="EMBL" id="ABF87013.1"/>
    </source>
</evidence>
<name>Q1DFG9_MYXXD</name>
<gene>
    <name evidence="2" type="ordered locus">MXAN_0330</name>
</gene>
<evidence type="ECO:0000256" key="1">
    <source>
        <dbReference type="SAM" id="MobiDB-lite"/>
    </source>
</evidence>
<protein>
    <submittedName>
        <fullName evidence="2">Uncharacterized protein</fullName>
    </submittedName>
</protein>
<reference evidence="2 3" key="1">
    <citation type="journal article" date="2006" name="Proc. Natl. Acad. Sci. U.S.A.">
        <title>Evolution of sensory complexity recorded in a myxobacterial genome.</title>
        <authorList>
            <person name="Goldman B.S."/>
            <person name="Nierman W.C."/>
            <person name="Kaiser D."/>
            <person name="Slater S.C."/>
            <person name="Durkin A.S."/>
            <person name="Eisen J.A."/>
            <person name="Ronning C.M."/>
            <person name="Barbazuk W.B."/>
            <person name="Blanchard M."/>
            <person name="Field C."/>
            <person name="Halling C."/>
            <person name="Hinkle G."/>
            <person name="Iartchuk O."/>
            <person name="Kim H.S."/>
            <person name="Mackenzie C."/>
            <person name="Madupu R."/>
            <person name="Miller N."/>
            <person name="Shvartsbeyn A."/>
            <person name="Sullivan S.A."/>
            <person name="Vaudin M."/>
            <person name="Wiegand R."/>
            <person name="Kaplan H.B."/>
        </authorList>
    </citation>
    <scope>NUCLEOTIDE SEQUENCE [LARGE SCALE GENOMIC DNA]</scope>
    <source>
        <strain evidence="3">DK1622</strain>
    </source>
</reference>
<keyword evidence="3" id="KW-1185">Reference proteome</keyword>